<feature type="transmembrane region" description="Helical" evidence="8">
    <location>
        <begin position="354"/>
        <end position="376"/>
    </location>
</feature>
<keyword evidence="11" id="KW-1185">Reference proteome</keyword>
<dbReference type="InterPro" id="IPR011701">
    <property type="entry name" value="MFS"/>
</dbReference>
<protein>
    <submittedName>
        <fullName evidence="10">Major facilitator superfamily domain-containing protein</fullName>
    </submittedName>
</protein>
<dbReference type="InterPro" id="IPR036259">
    <property type="entry name" value="MFS_trans_sf"/>
</dbReference>
<feature type="transmembrane region" description="Helical" evidence="8">
    <location>
        <begin position="257"/>
        <end position="277"/>
    </location>
</feature>
<dbReference type="FunFam" id="1.20.1250.20:FF:000082">
    <property type="entry name" value="MFS multidrug transporter, putative"/>
    <property type="match status" value="1"/>
</dbReference>
<evidence type="ECO:0000256" key="6">
    <source>
        <dbReference type="ARBA" id="ARBA00022989"/>
    </source>
</evidence>
<sequence>MGSALAANLTVYLQREFHVPSGPETILPTSVYLVGFVFGPMIFAPLSESHGRRPVLMVGFVLFTLATLGSALAPNWVSFLVFRFLTGAFGSPPLSVGGGVVADVFWRERERGRVMMVWSATTFIGPLGAPIISGFVPGPKGWRWVFWIALIWTVATFPAVFFLPETLASKILRTKAAKLNKETKGGGFMAPSDLHREPFWVSLKTTLSRPLRLLCTEMLLALTCVYLAFVYAVFYMMLKIFAVIFQGVYGFSPGVSGIAFTTMGLGTICACCVIVWYDGVAPRLSDRHPTKKPEYLRLPVACAGGPAFVVALLWLGWSARPEVHWVVPLLATIPYGFAYNMIFTSMINYVTDAYDIYAASALAACSMTRSIAGALIPLAIDDMLASLGIGWSCTVLALISAGLSFVPFGFIAFGEKIRSRSSFSAALEEDRAVDGGEMTRSLSAV</sequence>
<dbReference type="Pfam" id="PF07690">
    <property type="entry name" value="MFS_1"/>
    <property type="match status" value="1"/>
</dbReference>
<evidence type="ECO:0000256" key="4">
    <source>
        <dbReference type="ARBA" id="ARBA00022475"/>
    </source>
</evidence>
<evidence type="ECO:0000259" key="9">
    <source>
        <dbReference type="PROSITE" id="PS50850"/>
    </source>
</evidence>
<evidence type="ECO:0000256" key="1">
    <source>
        <dbReference type="ARBA" id="ARBA00004141"/>
    </source>
</evidence>
<dbReference type="AlphaFoldDB" id="A0AA40CFA8"/>
<dbReference type="GO" id="GO:0022857">
    <property type="term" value="F:transmembrane transporter activity"/>
    <property type="evidence" value="ECO:0007669"/>
    <property type="project" value="InterPro"/>
</dbReference>
<dbReference type="Proteomes" id="UP001174934">
    <property type="component" value="Unassembled WGS sequence"/>
</dbReference>
<feature type="transmembrane region" description="Helical" evidence="8">
    <location>
        <begin position="298"/>
        <end position="317"/>
    </location>
</feature>
<keyword evidence="5 8" id="KW-0812">Transmembrane</keyword>
<evidence type="ECO:0000256" key="5">
    <source>
        <dbReference type="ARBA" id="ARBA00022692"/>
    </source>
</evidence>
<dbReference type="PROSITE" id="PS50850">
    <property type="entry name" value="MFS"/>
    <property type="match status" value="1"/>
</dbReference>
<keyword evidence="6 8" id="KW-1133">Transmembrane helix</keyword>
<evidence type="ECO:0000256" key="7">
    <source>
        <dbReference type="ARBA" id="ARBA00023136"/>
    </source>
</evidence>
<feature type="domain" description="Major facilitator superfamily (MFS) profile" evidence="9">
    <location>
        <begin position="1"/>
        <end position="419"/>
    </location>
</feature>
<evidence type="ECO:0000256" key="8">
    <source>
        <dbReference type="SAM" id="Phobius"/>
    </source>
</evidence>
<evidence type="ECO:0000256" key="3">
    <source>
        <dbReference type="ARBA" id="ARBA00008335"/>
    </source>
</evidence>
<feature type="transmembrane region" description="Helical" evidence="8">
    <location>
        <begin position="323"/>
        <end position="342"/>
    </location>
</feature>
<name>A0AA40CFA8_9PEZI</name>
<dbReference type="CDD" id="cd17323">
    <property type="entry name" value="MFS_Tpo1_MDR_like"/>
    <property type="match status" value="1"/>
</dbReference>
<proteinExistence type="inferred from homology"/>
<feature type="transmembrane region" description="Helical" evidence="8">
    <location>
        <begin position="114"/>
        <end position="132"/>
    </location>
</feature>
<dbReference type="Gene3D" id="1.20.1250.20">
    <property type="entry name" value="MFS general substrate transporter like domains"/>
    <property type="match status" value="1"/>
</dbReference>
<feature type="transmembrane region" description="Helical" evidence="8">
    <location>
        <begin position="55"/>
        <end position="73"/>
    </location>
</feature>
<feature type="transmembrane region" description="Helical" evidence="8">
    <location>
        <begin position="144"/>
        <end position="163"/>
    </location>
</feature>
<dbReference type="PANTHER" id="PTHR23502:SF74">
    <property type="entry name" value="MAJOR FACILITATOR SUPERFAMILY (MFS) PROFILE DOMAIN-CONTAINING PROTEIN"/>
    <property type="match status" value="1"/>
</dbReference>
<accession>A0AA40CFA8</accession>
<dbReference type="EMBL" id="JAULSR010000001">
    <property type="protein sequence ID" value="KAK0636397.1"/>
    <property type="molecule type" value="Genomic_DNA"/>
</dbReference>
<dbReference type="SUPFAM" id="SSF103473">
    <property type="entry name" value="MFS general substrate transporter"/>
    <property type="match status" value="1"/>
</dbReference>
<dbReference type="PANTHER" id="PTHR23502">
    <property type="entry name" value="MAJOR FACILITATOR SUPERFAMILY"/>
    <property type="match status" value="1"/>
</dbReference>
<comment type="similarity">
    <text evidence="3">Belongs to the major facilitator superfamily.</text>
</comment>
<evidence type="ECO:0000313" key="10">
    <source>
        <dbReference type="EMBL" id="KAK0636397.1"/>
    </source>
</evidence>
<dbReference type="GO" id="GO:0005886">
    <property type="term" value="C:plasma membrane"/>
    <property type="evidence" value="ECO:0007669"/>
    <property type="project" value="UniProtKB-SubCell"/>
</dbReference>
<feature type="transmembrane region" description="Helical" evidence="8">
    <location>
        <begin position="25"/>
        <end position="43"/>
    </location>
</feature>
<feature type="transmembrane region" description="Helical" evidence="8">
    <location>
        <begin position="388"/>
        <end position="413"/>
    </location>
</feature>
<reference evidence="10" key="1">
    <citation type="submission" date="2023-06" db="EMBL/GenBank/DDBJ databases">
        <title>Genome-scale phylogeny and comparative genomics of the fungal order Sordariales.</title>
        <authorList>
            <consortium name="Lawrence Berkeley National Laboratory"/>
            <person name="Hensen N."/>
            <person name="Bonometti L."/>
            <person name="Westerberg I."/>
            <person name="Brannstrom I.O."/>
            <person name="Guillou S."/>
            <person name="Cros-Aarteil S."/>
            <person name="Calhoun S."/>
            <person name="Haridas S."/>
            <person name="Kuo A."/>
            <person name="Mondo S."/>
            <person name="Pangilinan J."/>
            <person name="Riley R."/>
            <person name="LaButti K."/>
            <person name="Andreopoulos B."/>
            <person name="Lipzen A."/>
            <person name="Chen C."/>
            <person name="Yanf M."/>
            <person name="Daum C."/>
            <person name="Ng V."/>
            <person name="Clum A."/>
            <person name="Steindorff A."/>
            <person name="Ohm R."/>
            <person name="Martin F."/>
            <person name="Silar P."/>
            <person name="Natvig D."/>
            <person name="Lalanne C."/>
            <person name="Gautier V."/>
            <person name="Ament-velasquez S.L."/>
            <person name="Kruys A."/>
            <person name="Hutchinson M.I."/>
            <person name="Powell A.J."/>
            <person name="Barry K."/>
            <person name="Miller A.N."/>
            <person name="Grigoriev I.V."/>
            <person name="Debuchy R."/>
            <person name="Gladieux P."/>
            <person name="Thoren M.H."/>
            <person name="Johannesson H."/>
        </authorList>
    </citation>
    <scope>NUCLEOTIDE SEQUENCE</scope>
    <source>
        <strain evidence="10">SMH3391-2</strain>
    </source>
</reference>
<keyword evidence="7 8" id="KW-0472">Membrane</keyword>
<comment type="subcellular location">
    <subcellularLocation>
        <location evidence="2">Cell membrane</location>
    </subcellularLocation>
    <subcellularLocation>
        <location evidence="1">Membrane</location>
        <topology evidence="1">Multi-pass membrane protein</topology>
    </subcellularLocation>
</comment>
<gene>
    <name evidence="10" type="ORF">B0T17DRAFT_587578</name>
</gene>
<feature type="transmembrane region" description="Helical" evidence="8">
    <location>
        <begin position="219"/>
        <end position="245"/>
    </location>
</feature>
<dbReference type="InterPro" id="IPR020846">
    <property type="entry name" value="MFS_dom"/>
</dbReference>
<comment type="caution">
    <text evidence="10">The sequence shown here is derived from an EMBL/GenBank/DDBJ whole genome shotgun (WGS) entry which is preliminary data.</text>
</comment>
<evidence type="ECO:0000313" key="11">
    <source>
        <dbReference type="Proteomes" id="UP001174934"/>
    </source>
</evidence>
<organism evidence="10 11">
    <name type="scientific">Bombardia bombarda</name>
    <dbReference type="NCBI Taxonomy" id="252184"/>
    <lineage>
        <taxon>Eukaryota</taxon>
        <taxon>Fungi</taxon>
        <taxon>Dikarya</taxon>
        <taxon>Ascomycota</taxon>
        <taxon>Pezizomycotina</taxon>
        <taxon>Sordariomycetes</taxon>
        <taxon>Sordariomycetidae</taxon>
        <taxon>Sordariales</taxon>
        <taxon>Lasiosphaeriaceae</taxon>
        <taxon>Bombardia</taxon>
    </lineage>
</organism>
<feature type="transmembrane region" description="Helical" evidence="8">
    <location>
        <begin position="79"/>
        <end position="102"/>
    </location>
</feature>
<evidence type="ECO:0000256" key="2">
    <source>
        <dbReference type="ARBA" id="ARBA00004236"/>
    </source>
</evidence>
<keyword evidence="4" id="KW-1003">Cell membrane</keyword>